<organism evidence="1 2">
    <name type="scientific">Blastopirellula sediminis</name>
    <dbReference type="NCBI Taxonomy" id="2894196"/>
    <lineage>
        <taxon>Bacteria</taxon>
        <taxon>Pseudomonadati</taxon>
        <taxon>Planctomycetota</taxon>
        <taxon>Planctomycetia</taxon>
        <taxon>Pirellulales</taxon>
        <taxon>Pirellulaceae</taxon>
        <taxon>Blastopirellula</taxon>
    </lineage>
</organism>
<dbReference type="Proteomes" id="UP001139103">
    <property type="component" value="Unassembled WGS sequence"/>
</dbReference>
<sequence length="81" mass="9109">MTANALESKLRDALRKLDPHQAQEIREAYYKSVEGLQSLAETLEYADIELGETNEHILIDEHLVACEAIEAMNKSLLGKIL</sequence>
<dbReference type="AlphaFoldDB" id="A0A9X1MJS8"/>
<keyword evidence="2" id="KW-1185">Reference proteome</keyword>
<reference evidence="1" key="1">
    <citation type="submission" date="2021-11" db="EMBL/GenBank/DDBJ databases">
        <title>Genome sequence.</title>
        <authorList>
            <person name="Sun Q."/>
        </authorList>
    </citation>
    <scope>NUCLEOTIDE SEQUENCE</scope>
    <source>
        <strain evidence="1">JC732</strain>
    </source>
</reference>
<accession>A0A9X1MJS8</accession>
<proteinExistence type="predicted"/>
<evidence type="ECO:0000313" key="2">
    <source>
        <dbReference type="Proteomes" id="UP001139103"/>
    </source>
</evidence>
<evidence type="ECO:0000313" key="1">
    <source>
        <dbReference type="EMBL" id="MCC9627841.1"/>
    </source>
</evidence>
<comment type="caution">
    <text evidence="1">The sequence shown here is derived from an EMBL/GenBank/DDBJ whole genome shotgun (WGS) entry which is preliminary data.</text>
</comment>
<gene>
    <name evidence="1" type="ORF">LOC68_05490</name>
</gene>
<protein>
    <submittedName>
        <fullName evidence="1">Uncharacterized protein</fullName>
    </submittedName>
</protein>
<name>A0A9X1MJS8_9BACT</name>
<dbReference type="RefSeq" id="WP_230216570.1">
    <property type="nucleotide sequence ID" value="NZ_JAJKFT010000004.1"/>
</dbReference>
<dbReference type="EMBL" id="JAJKFT010000004">
    <property type="protein sequence ID" value="MCC9627841.1"/>
    <property type="molecule type" value="Genomic_DNA"/>
</dbReference>